<feature type="compositionally biased region" description="Polar residues" evidence="1">
    <location>
        <begin position="90"/>
        <end position="104"/>
    </location>
</feature>
<reference evidence="3" key="1">
    <citation type="journal article" date="2012" name="Science">
        <title>The Paleozoic origin of enzymatic lignin decomposition reconstructed from 31 fungal genomes.</title>
        <authorList>
            <person name="Floudas D."/>
            <person name="Binder M."/>
            <person name="Riley R."/>
            <person name="Barry K."/>
            <person name="Blanchette R.A."/>
            <person name="Henrissat B."/>
            <person name="Martinez A.T."/>
            <person name="Otillar R."/>
            <person name="Spatafora J.W."/>
            <person name="Yadav J.S."/>
            <person name="Aerts A."/>
            <person name="Benoit I."/>
            <person name="Boyd A."/>
            <person name="Carlson A."/>
            <person name="Copeland A."/>
            <person name="Coutinho P.M."/>
            <person name="de Vries R.P."/>
            <person name="Ferreira P."/>
            <person name="Findley K."/>
            <person name="Foster B."/>
            <person name="Gaskell J."/>
            <person name="Glotzer D."/>
            <person name="Gorecki P."/>
            <person name="Heitman J."/>
            <person name="Hesse C."/>
            <person name="Hori C."/>
            <person name="Igarashi K."/>
            <person name="Jurgens J.A."/>
            <person name="Kallen N."/>
            <person name="Kersten P."/>
            <person name="Kohler A."/>
            <person name="Kuees U."/>
            <person name="Kumar T.K.A."/>
            <person name="Kuo A."/>
            <person name="LaButti K."/>
            <person name="Larrondo L.F."/>
            <person name="Lindquist E."/>
            <person name="Ling A."/>
            <person name="Lombard V."/>
            <person name="Lucas S."/>
            <person name="Lundell T."/>
            <person name="Martin R."/>
            <person name="McLaughlin D.J."/>
            <person name="Morgenstern I."/>
            <person name="Morin E."/>
            <person name="Murat C."/>
            <person name="Nagy L.G."/>
            <person name="Nolan M."/>
            <person name="Ohm R.A."/>
            <person name="Patyshakuliyeva A."/>
            <person name="Rokas A."/>
            <person name="Ruiz-Duenas F.J."/>
            <person name="Sabat G."/>
            <person name="Salamov A."/>
            <person name="Samejima M."/>
            <person name="Schmutz J."/>
            <person name="Slot J.C."/>
            <person name="St John F."/>
            <person name="Stenlid J."/>
            <person name="Sun H."/>
            <person name="Sun S."/>
            <person name="Syed K."/>
            <person name="Tsang A."/>
            <person name="Wiebenga A."/>
            <person name="Young D."/>
            <person name="Pisabarro A."/>
            <person name="Eastwood D.C."/>
            <person name="Martin F."/>
            <person name="Cullen D."/>
            <person name="Grigoriev I.V."/>
            <person name="Hibbett D.S."/>
        </authorList>
    </citation>
    <scope>NUCLEOTIDE SEQUENCE [LARGE SCALE GENOMIC DNA]</scope>
    <source>
        <strain evidence="3">TFB10046</strain>
    </source>
</reference>
<sequence>MSSILSWISGNMLLFPEDPPERGTSRRRRKLKPSSSTEATPSSTPPSISSALPSTTPSSTSIIPSSPSTSPSSISVATSSDSMTPSSVSIAASSGGRTSPSVSQLFLHPDSPPATPRPPSPSETATPIASAQPPLAAPVPATPAATGRFPVDMPVVRAVQRTTANAILAATVARLESPGGRGISMTPQEVSIVLRDFQNPQTRRQLAHVAAIDDYDCISSGQLVHPWFVRDTNTRQAAAHALRQDSINAMRLSDRLADTVSFFVQVHPEALEGSTVLDVAHEPELHSYQARAIRVASGDQELTYQLMLEAFRHGVAAQHVSDFLSRKEHRAGEQSTYRGRAVLQLLNAHPPRRWVAAPLVVGLTSEDAREVIRADTLARFQARRRYMLQEHVLPPVPKFDIAVRDKAFLRGEQAVAIRSVLLSLEPSCCGLDDWARRFREDYKLNPRIAAELVRAALEDLLATTWPI</sequence>
<accession>J0LBK8</accession>
<evidence type="ECO:0000256" key="1">
    <source>
        <dbReference type="SAM" id="MobiDB-lite"/>
    </source>
</evidence>
<protein>
    <submittedName>
        <fullName evidence="2">Uncharacterized protein</fullName>
    </submittedName>
</protein>
<name>J0LBK8_AURST</name>
<proteinExistence type="predicted"/>
<feature type="compositionally biased region" description="Pro residues" evidence="1">
    <location>
        <begin position="110"/>
        <end position="121"/>
    </location>
</feature>
<evidence type="ECO:0000313" key="2">
    <source>
        <dbReference type="EMBL" id="EJD33838.1"/>
    </source>
</evidence>
<feature type="compositionally biased region" description="Low complexity" evidence="1">
    <location>
        <begin position="122"/>
        <end position="134"/>
    </location>
</feature>
<gene>
    <name evidence="2" type="ORF">AURDEDRAFT_177093</name>
</gene>
<organism evidence="2 3">
    <name type="scientific">Auricularia subglabra (strain TFB-10046 / SS5)</name>
    <name type="common">White-rot fungus</name>
    <name type="synonym">Auricularia delicata (strain TFB10046)</name>
    <dbReference type="NCBI Taxonomy" id="717982"/>
    <lineage>
        <taxon>Eukaryota</taxon>
        <taxon>Fungi</taxon>
        <taxon>Dikarya</taxon>
        <taxon>Basidiomycota</taxon>
        <taxon>Agaricomycotina</taxon>
        <taxon>Agaricomycetes</taxon>
        <taxon>Auriculariales</taxon>
        <taxon>Auriculariaceae</taxon>
        <taxon>Auricularia</taxon>
    </lineage>
</organism>
<dbReference type="AlphaFoldDB" id="J0LBK8"/>
<dbReference type="InParanoid" id="J0LBK8"/>
<feature type="region of interest" description="Disordered" evidence="1">
    <location>
        <begin position="9"/>
        <end position="142"/>
    </location>
</feature>
<dbReference type="Proteomes" id="UP000006514">
    <property type="component" value="Unassembled WGS sequence"/>
</dbReference>
<dbReference type="KEGG" id="adl:AURDEDRAFT_177093"/>
<keyword evidence="3" id="KW-1185">Reference proteome</keyword>
<feature type="compositionally biased region" description="Low complexity" evidence="1">
    <location>
        <begin position="33"/>
        <end position="89"/>
    </location>
</feature>
<dbReference type="EMBL" id="JH688070">
    <property type="protein sequence ID" value="EJD33838.1"/>
    <property type="molecule type" value="Genomic_DNA"/>
</dbReference>
<dbReference type="eggNOG" id="ENOG502S71S">
    <property type="taxonomic scope" value="Eukaryota"/>
</dbReference>
<evidence type="ECO:0000313" key="3">
    <source>
        <dbReference type="Proteomes" id="UP000006514"/>
    </source>
</evidence>